<dbReference type="Proteomes" id="UP001186047">
    <property type="component" value="Unassembled WGS sequence"/>
</dbReference>
<dbReference type="AlphaFoldDB" id="A0AAE4NP88"/>
<organism evidence="2 3">
    <name type="scientific">Lactococcus lactis</name>
    <dbReference type="NCBI Taxonomy" id="1358"/>
    <lineage>
        <taxon>Bacteria</taxon>
        <taxon>Bacillati</taxon>
        <taxon>Bacillota</taxon>
        <taxon>Bacilli</taxon>
        <taxon>Lactobacillales</taxon>
        <taxon>Streptococcaceae</taxon>
        <taxon>Lactococcus</taxon>
    </lineage>
</organism>
<dbReference type="Pfam" id="PF25816">
    <property type="entry name" value="RamC_N"/>
    <property type="match status" value="1"/>
</dbReference>
<keyword evidence="2" id="KW-0723">Serine/threonine-protein kinase</keyword>
<dbReference type="InterPro" id="IPR000719">
    <property type="entry name" value="Prot_kinase_dom"/>
</dbReference>
<comment type="caution">
    <text evidence="2">The sequence shown here is derived from an EMBL/GenBank/DDBJ whole genome shotgun (WGS) entry which is preliminary data.</text>
</comment>
<accession>A0AAE4NP88</accession>
<dbReference type="SUPFAM" id="SSF56112">
    <property type="entry name" value="Protein kinase-like (PK-like)"/>
    <property type="match status" value="1"/>
</dbReference>
<dbReference type="GO" id="GO:0004674">
    <property type="term" value="F:protein serine/threonine kinase activity"/>
    <property type="evidence" value="ECO:0007669"/>
    <property type="project" value="UniProtKB-KW"/>
</dbReference>
<reference evidence="2" key="1">
    <citation type="submission" date="2023-10" db="EMBL/GenBank/DDBJ databases">
        <title>Production of high quality cheese from raw caw milk (raw cheese).</title>
        <authorList>
            <person name="Samouris G."/>
        </authorList>
    </citation>
    <scope>NUCLEOTIDE SEQUENCE</scope>
    <source>
        <strain evidence="2">M17-3</strain>
    </source>
</reference>
<name>A0AAE4NP88_9LACT</name>
<dbReference type="GO" id="GO:0005524">
    <property type="term" value="F:ATP binding"/>
    <property type="evidence" value="ECO:0007669"/>
    <property type="project" value="InterPro"/>
</dbReference>
<sequence length="615" mass="72976">MEHKFVYKTTNNYELPKYGFKIHVSSTLENYDTIFYLVKKYLSKKNLFYKYLASRQEFIKNISKIEAPSESGKLFTIYPPNIKIAEQIMLELSEILCNFEGIYILSDRNFRESNTVFYRFGFFKNVDNCEIEKNGKVWKDYQKCYYDSPSWIKDPFYHEKNSSIGESPLKTYHLTEIIQQSNAGNIYLGNYNNTKVIVKECRDNILMFEGMPCSKLRDNEYFISKDLDSKFFLQPIKKFKVWINNYYVYKYIEGQNLADWENRFFLFENVNQEKLDILTQVIKNLIELLLLSHTKKIALDDIHPNNFIIDRNNKISFIDLEYSHHFNQSINITAKTDGYFLKKWENLSDEEKDLRKFGELILFLLGHLNIFEGQERSTENTFLLINKIFDRFGIKTNISDLLKYLFTGNSAKKAVETSKNIYFLKFDLLNIIDETYLKSPLELKKFIEETNFSEIGLNGLVGYLWKLSYIKKSKIIEDKIEFLISQLNNSFLYLSGKYYSPYLLNGSCGLALFLMDYNFEKYQAIIIKIAEGMNVKYAKSMDFEMGLTGISYFLILLYKKTLDKKYLKWVDEQLETCQLLVESGKLYNYYTKKYETDFLKGYKGLKFVMDLRRDL</sequence>
<protein>
    <submittedName>
        <fullName evidence="2">Serine/threonine protein kinase</fullName>
    </submittedName>
</protein>
<dbReference type="SUPFAM" id="SSF158745">
    <property type="entry name" value="LanC-like"/>
    <property type="match status" value="1"/>
</dbReference>
<dbReference type="Gene3D" id="1.10.510.10">
    <property type="entry name" value="Transferase(Phosphotransferase) domain 1"/>
    <property type="match status" value="1"/>
</dbReference>
<gene>
    <name evidence="2" type="ORF">RZO31_00710</name>
</gene>
<dbReference type="RefSeq" id="WP_317058845.1">
    <property type="nucleotide sequence ID" value="NZ_JAWHVL010000002.1"/>
</dbReference>
<dbReference type="EMBL" id="JAWHVL010000002">
    <property type="protein sequence ID" value="MDV2631397.1"/>
    <property type="molecule type" value="Genomic_DNA"/>
</dbReference>
<dbReference type="PROSITE" id="PS50011">
    <property type="entry name" value="PROTEIN_KINASE_DOM"/>
    <property type="match status" value="1"/>
</dbReference>
<proteinExistence type="predicted"/>
<dbReference type="InterPro" id="IPR011009">
    <property type="entry name" value="Kinase-like_dom_sf"/>
</dbReference>
<keyword evidence="2" id="KW-0418">Kinase</keyword>
<keyword evidence="2" id="KW-0808">Transferase</keyword>
<feature type="domain" description="Protein kinase" evidence="1">
    <location>
        <begin position="172"/>
        <end position="423"/>
    </location>
</feature>
<evidence type="ECO:0000313" key="2">
    <source>
        <dbReference type="EMBL" id="MDV2631397.1"/>
    </source>
</evidence>
<evidence type="ECO:0000313" key="3">
    <source>
        <dbReference type="Proteomes" id="UP001186047"/>
    </source>
</evidence>
<evidence type="ECO:0000259" key="1">
    <source>
        <dbReference type="PROSITE" id="PS50011"/>
    </source>
</evidence>
<dbReference type="InterPro" id="IPR057929">
    <property type="entry name" value="RamC_N"/>
</dbReference>